<evidence type="ECO:0000313" key="5">
    <source>
        <dbReference type="Proteomes" id="UP000504632"/>
    </source>
</evidence>
<feature type="domain" description="Ig-like" evidence="4">
    <location>
        <begin position="669"/>
        <end position="749"/>
    </location>
</feature>
<feature type="domain" description="Ig-like" evidence="4">
    <location>
        <begin position="410"/>
        <end position="458"/>
    </location>
</feature>
<dbReference type="PANTHER" id="PTHR11481:SF64">
    <property type="entry name" value="FC RECEPTOR-LIKE PROTEIN 4"/>
    <property type="match status" value="1"/>
</dbReference>
<dbReference type="RefSeq" id="XP_030635223.1">
    <property type="nucleotide sequence ID" value="XM_030779363.1"/>
</dbReference>
<dbReference type="GeneID" id="115816408"/>
<evidence type="ECO:0000313" key="6">
    <source>
        <dbReference type="RefSeq" id="XP_030635223.1"/>
    </source>
</evidence>
<evidence type="ECO:0000256" key="3">
    <source>
        <dbReference type="SAM" id="MobiDB-lite"/>
    </source>
</evidence>
<evidence type="ECO:0000256" key="1">
    <source>
        <dbReference type="ARBA" id="ARBA00022729"/>
    </source>
</evidence>
<evidence type="ECO:0000259" key="4">
    <source>
        <dbReference type="PROSITE" id="PS50835"/>
    </source>
</evidence>
<feature type="domain" description="Ig-like" evidence="4">
    <location>
        <begin position="484"/>
        <end position="569"/>
    </location>
</feature>
<feature type="domain" description="Ig-like" evidence="4">
    <location>
        <begin position="152"/>
        <end position="237"/>
    </location>
</feature>
<dbReference type="InterPro" id="IPR013783">
    <property type="entry name" value="Ig-like_fold"/>
</dbReference>
<dbReference type="InterPro" id="IPR036179">
    <property type="entry name" value="Ig-like_dom_sf"/>
</dbReference>
<keyword evidence="2" id="KW-1015">Disulfide bond</keyword>
<dbReference type="GO" id="GO:0006955">
    <property type="term" value="P:immune response"/>
    <property type="evidence" value="ECO:0007669"/>
    <property type="project" value="TreeGrafter"/>
</dbReference>
<dbReference type="FunFam" id="2.60.40.10:FF:001607">
    <property type="entry name" value="Leukocyte immune-type receptor TS32.15 L2.5a"/>
    <property type="match status" value="2"/>
</dbReference>
<gene>
    <name evidence="6" type="primary">LOC115816408</name>
</gene>
<sequence>MDCCVPFSILDAPKRSEYSLSTIAKYQSGKYTCKGVRNVHPYSSEMSDAVPVIVWERPRAVLTLESDDSEIFTGETVTLRCDIHGGGVSQWNYEFHKNDALITRHYIQRSEYSLSTIAKYQSGKYTCKGVRNVHPYSSEMSDAVSVIVWESPKAVVILQPDKQTFRGETVTLRCQIQGERDTDWEYSWYKKSSSLSPVSKDQEYRISPVSGSHSGEYTCRGKHRRDSQNSEMSDAVTLTVSSGLSPPASLNISHNTTQHFTSDSLSLSCEVQSDSTGWTVRRYTDNGEVSDCSSDWGSVTGSTCSIRYLYLSNSGVYWCQSVSGGNSNPLNITVTDGDVILESPVHPVTEGDTLTLRCTYRHKPSHFRADFYKDGFVLQNQTTGEMTIPTVSKSDEGLYWCKHPVRGESPKSWITVRVSPESPVYTGEAVTLNCEIESGRGWTFKWYKGNAQIAVSWFEKITFAISTPEDEDQVWYVFYSTERPKPVVILQPDKQTFRGETVTLRCEIQGERDTDWEYNWFKKSSSLSPVSKDQEYRISPVNESHSGEYTCRGKRRRDSQNSEMSDAVTLIVSSTLSPPVSLIISPQRTQHFTSDSLSLSCEVQSNSTGWTVRRYTDNGEVSDCSSDWGSVTGSTCSISSLQSSDSGVYWCQSDSGWNSNPLNISVTNGDVILESPVHPVTEGDTLTLNCRYRNDSLGLRADFYKDGLVLQNQTTGEMTIPTVSKSDEGLYWCKYPERGESPKSWITVTVATDSNVSLSLPRLLCSLLVLSPYLLVTIVIGVKCW</sequence>
<dbReference type="GO" id="GO:0007166">
    <property type="term" value="P:cell surface receptor signaling pathway"/>
    <property type="evidence" value="ECO:0007669"/>
    <property type="project" value="TreeGrafter"/>
</dbReference>
<dbReference type="GO" id="GO:0004888">
    <property type="term" value="F:transmembrane signaling receptor activity"/>
    <property type="evidence" value="ECO:0007669"/>
    <property type="project" value="TreeGrafter"/>
</dbReference>
<dbReference type="InterPro" id="IPR003599">
    <property type="entry name" value="Ig_sub"/>
</dbReference>
<feature type="domain" description="Ig-like" evidence="4">
    <location>
        <begin position="58"/>
        <end position="145"/>
    </location>
</feature>
<proteinExistence type="predicted"/>
<dbReference type="Gene3D" id="2.60.40.10">
    <property type="entry name" value="Immunoglobulins"/>
    <property type="match status" value="8"/>
</dbReference>
<reference evidence="6" key="1">
    <citation type="submission" date="2025-08" db="UniProtKB">
        <authorList>
            <consortium name="RefSeq"/>
        </authorList>
    </citation>
    <scope>IDENTIFICATION</scope>
</reference>
<dbReference type="SMART" id="SM00408">
    <property type="entry name" value="IGc2"/>
    <property type="match status" value="6"/>
</dbReference>
<dbReference type="InterPro" id="IPR050488">
    <property type="entry name" value="Ig_Fc_receptor"/>
</dbReference>
<dbReference type="InterPro" id="IPR007110">
    <property type="entry name" value="Ig-like_dom"/>
</dbReference>
<keyword evidence="5" id="KW-1185">Reference proteome</keyword>
<feature type="non-terminal residue" evidence="6">
    <location>
        <position position="785"/>
    </location>
</feature>
<dbReference type="InParanoid" id="A0A6J2VTG4"/>
<accession>A0A6J2VTG4</accession>
<keyword evidence="1" id="KW-0732">Signal</keyword>
<dbReference type="SUPFAM" id="SSF48726">
    <property type="entry name" value="Immunoglobulin"/>
    <property type="match status" value="8"/>
</dbReference>
<feature type="domain" description="Ig-like" evidence="4">
    <location>
        <begin position="329"/>
        <end position="401"/>
    </location>
</feature>
<dbReference type="PROSITE" id="PS50835">
    <property type="entry name" value="IG_LIKE"/>
    <property type="match status" value="7"/>
</dbReference>
<evidence type="ECO:0000256" key="2">
    <source>
        <dbReference type="ARBA" id="ARBA00023157"/>
    </source>
</evidence>
<dbReference type="OrthoDB" id="6151406at2759"/>
<protein>
    <submittedName>
        <fullName evidence="6">Sialoadhesin-like</fullName>
    </submittedName>
</protein>
<dbReference type="AlphaFoldDB" id="A0A6J2VTG4"/>
<organism evidence="5 6">
    <name type="scientific">Chanos chanos</name>
    <name type="common">Milkfish</name>
    <name type="synonym">Mugil chanos</name>
    <dbReference type="NCBI Taxonomy" id="29144"/>
    <lineage>
        <taxon>Eukaryota</taxon>
        <taxon>Metazoa</taxon>
        <taxon>Chordata</taxon>
        <taxon>Craniata</taxon>
        <taxon>Vertebrata</taxon>
        <taxon>Euteleostomi</taxon>
        <taxon>Actinopterygii</taxon>
        <taxon>Neopterygii</taxon>
        <taxon>Teleostei</taxon>
        <taxon>Ostariophysi</taxon>
        <taxon>Gonorynchiformes</taxon>
        <taxon>Chanidae</taxon>
        <taxon>Chanos</taxon>
    </lineage>
</organism>
<dbReference type="Proteomes" id="UP000504632">
    <property type="component" value="Chromosome 7"/>
</dbReference>
<dbReference type="Pfam" id="PF13895">
    <property type="entry name" value="Ig_2"/>
    <property type="match status" value="5"/>
</dbReference>
<dbReference type="SMART" id="SM00409">
    <property type="entry name" value="IG"/>
    <property type="match status" value="8"/>
</dbReference>
<dbReference type="GO" id="GO:0009897">
    <property type="term" value="C:external side of plasma membrane"/>
    <property type="evidence" value="ECO:0007669"/>
    <property type="project" value="TreeGrafter"/>
</dbReference>
<feature type="domain" description="Ig-like" evidence="4">
    <location>
        <begin position="578"/>
        <end position="667"/>
    </location>
</feature>
<dbReference type="InterPro" id="IPR003598">
    <property type="entry name" value="Ig_sub2"/>
</dbReference>
<dbReference type="PANTHER" id="PTHR11481">
    <property type="entry name" value="IMMUNOGLOBULIN FC RECEPTOR"/>
    <property type="match status" value="1"/>
</dbReference>
<name>A0A6J2VTG4_CHACN</name>
<feature type="region of interest" description="Disordered" evidence="3">
    <location>
        <begin position="212"/>
        <end position="232"/>
    </location>
</feature>